<evidence type="ECO:0000313" key="14">
    <source>
        <dbReference type="EMBL" id="MBK8573035.1"/>
    </source>
</evidence>
<evidence type="ECO:0000313" key="15">
    <source>
        <dbReference type="Proteomes" id="UP000709959"/>
    </source>
</evidence>
<reference evidence="14 15" key="1">
    <citation type="submission" date="2020-10" db="EMBL/GenBank/DDBJ databases">
        <title>Connecting structure to function with the recovery of over 1000 high-quality activated sludge metagenome-assembled genomes encoding full-length rRNA genes using long-read sequencing.</title>
        <authorList>
            <person name="Singleton C.M."/>
            <person name="Petriglieri F."/>
            <person name="Kristensen J.M."/>
            <person name="Kirkegaard R.H."/>
            <person name="Michaelsen T.Y."/>
            <person name="Andersen M.H."/>
            <person name="Karst S.M."/>
            <person name="Dueholm M.S."/>
            <person name="Nielsen P.H."/>
            <person name="Albertsen M."/>
        </authorList>
    </citation>
    <scope>NUCLEOTIDE SEQUENCE [LARGE SCALE GENOMIC DNA]</scope>
    <source>
        <strain evidence="14">OdNE_18-Q3-R46-58_MAXAC.008</strain>
    </source>
</reference>
<comment type="function">
    <text evidence="10">Confers DNA tethering and processivity to DNA polymerases and other proteins. Acts as a clamp, forming a ring around DNA (a reaction catalyzed by the clamp-loading complex) which diffuses in an ATP-independent manner freely and bidirectionally along dsDNA. Initially characterized for its ability to contact the catalytic subunit of DNA polymerase III (Pol III), a complex, multichain enzyme responsible for most of the replicative synthesis in bacteria; Pol III exhibits 3'-5' exonuclease proofreading activity. The beta chain is required for initiation of replication as well as for processivity of DNA replication.</text>
</comment>
<dbReference type="GO" id="GO:0003677">
    <property type="term" value="F:DNA binding"/>
    <property type="evidence" value="ECO:0007669"/>
    <property type="project" value="UniProtKB-UniRule"/>
</dbReference>
<dbReference type="Pfam" id="PF02768">
    <property type="entry name" value="DNA_pol3_beta_3"/>
    <property type="match status" value="1"/>
</dbReference>
<dbReference type="SUPFAM" id="SSF55979">
    <property type="entry name" value="DNA clamp"/>
    <property type="match status" value="3"/>
</dbReference>
<organism evidence="14 15">
    <name type="scientific">Candidatus Geothrix odensensis</name>
    <dbReference type="NCBI Taxonomy" id="2954440"/>
    <lineage>
        <taxon>Bacteria</taxon>
        <taxon>Pseudomonadati</taxon>
        <taxon>Acidobacteriota</taxon>
        <taxon>Holophagae</taxon>
        <taxon>Holophagales</taxon>
        <taxon>Holophagaceae</taxon>
        <taxon>Geothrix</taxon>
    </lineage>
</organism>
<dbReference type="AlphaFoldDB" id="A0A936K7C4"/>
<evidence type="ECO:0000259" key="12">
    <source>
        <dbReference type="Pfam" id="PF02767"/>
    </source>
</evidence>
<evidence type="ECO:0000256" key="7">
    <source>
        <dbReference type="ARBA" id="ARBA00022705"/>
    </source>
</evidence>
<evidence type="ECO:0000256" key="4">
    <source>
        <dbReference type="ARBA" id="ARBA00022490"/>
    </source>
</evidence>
<dbReference type="GO" id="GO:0008408">
    <property type="term" value="F:3'-5' exonuclease activity"/>
    <property type="evidence" value="ECO:0007669"/>
    <property type="project" value="InterPro"/>
</dbReference>
<keyword evidence="9" id="KW-0238">DNA-binding</keyword>
<dbReference type="Pfam" id="PF00712">
    <property type="entry name" value="DNA_pol3_beta"/>
    <property type="match status" value="1"/>
</dbReference>
<comment type="caution">
    <text evidence="14">The sequence shown here is derived from an EMBL/GenBank/DDBJ whole genome shotgun (WGS) entry which is preliminary data.</text>
</comment>
<dbReference type="InterPro" id="IPR022635">
    <property type="entry name" value="DNA_polIII_beta_C"/>
</dbReference>
<name>A0A936K7C4_9BACT</name>
<evidence type="ECO:0000256" key="10">
    <source>
        <dbReference type="PIRNR" id="PIRNR000804"/>
    </source>
</evidence>
<dbReference type="InterPro" id="IPR022634">
    <property type="entry name" value="DNA_polIII_beta_N"/>
</dbReference>
<sequence length="377" mass="42467">MNLQLQVSKDRLDRTLGLLKHALDRRVTLPILQHILVDVRPKEVVLKATDMELAFEATVPGEGQGEWTMAVPGKKFIETVRVFPEGILSLECPDAGGRLWLRAKGMNSEHNIQPGEGFPELPSPGKELPVVKIPVLRFKRAIQLGSIAVSKDATKPTLSAVLVHLSKHHVRVVSTDGFRLAVAEVPCDTKLKDEVRLIVPKRALDLIPTLLGDEGEVELCWDGTTLFLDQPGLKFSTRLVTGNYPAYEKVLPAELPKRVIMDREVFLRTLRFVGLKKDDYNKNVRLFYEFPNLRTVFQHPDEGVNQATLPFTGEEHPFELAFNIDYLTELLERLPGEEVVYQFKDEVGQGVFMSPSLEDFSFRYVLMPVRFANSATA</sequence>
<evidence type="ECO:0000256" key="5">
    <source>
        <dbReference type="ARBA" id="ARBA00022679"/>
    </source>
</evidence>
<dbReference type="CDD" id="cd00140">
    <property type="entry name" value="beta_clamp"/>
    <property type="match status" value="1"/>
</dbReference>
<dbReference type="NCBIfam" id="TIGR00663">
    <property type="entry name" value="dnan"/>
    <property type="match status" value="1"/>
</dbReference>
<dbReference type="GO" id="GO:0009360">
    <property type="term" value="C:DNA polymerase III complex"/>
    <property type="evidence" value="ECO:0007669"/>
    <property type="project" value="InterPro"/>
</dbReference>
<feature type="domain" description="DNA polymerase III beta sliding clamp C-terminal" evidence="13">
    <location>
        <begin position="249"/>
        <end position="370"/>
    </location>
</feature>
<dbReference type="SMART" id="SM00480">
    <property type="entry name" value="POL3Bc"/>
    <property type="match status" value="1"/>
</dbReference>
<proteinExistence type="inferred from homology"/>
<dbReference type="InterPro" id="IPR022637">
    <property type="entry name" value="DNA_polIII_beta_cen"/>
</dbReference>
<dbReference type="PANTHER" id="PTHR30478:SF0">
    <property type="entry name" value="BETA SLIDING CLAMP"/>
    <property type="match status" value="1"/>
</dbReference>
<accession>A0A936K7C4</accession>
<evidence type="ECO:0000256" key="2">
    <source>
        <dbReference type="ARBA" id="ARBA00010752"/>
    </source>
</evidence>
<keyword evidence="8 10" id="KW-0239">DNA-directed DNA polymerase</keyword>
<evidence type="ECO:0000256" key="8">
    <source>
        <dbReference type="ARBA" id="ARBA00022932"/>
    </source>
</evidence>
<keyword evidence="6 10" id="KW-0548">Nucleotidyltransferase</keyword>
<protein>
    <recommendedName>
        <fullName evidence="3 10">Beta sliding clamp</fullName>
    </recommendedName>
</protein>
<dbReference type="Proteomes" id="UP000709959">
    <property type="component" value="Unassembled WGS sequence"/>
</dbReference>
<dbReference type="InterPro" id="IPR046938">
    <property type="entry name" value="DNA_clamp_sf"/>
</dbReference>
<dbReference type="PANTHER" id="PTHR30478">
    <property type="entry name" value="DNA POLYMERASE III SUBUNIT BETA"/>
    <property type="match status" value="1"/>
</dbReference>
<evidence type="ECO:0000256" key="9">
    <source>
        <dbReference type="ARBA" id="ARBA00023125"/>
    </source>
</evidence>
<keyword evidence="5 10" id="KW-0808">Transferase</keyword>
<evidence type="ECO:0000256" key="3">
    <source>
        <dbReference type="ARBA" id="ARBA00021035"/>
    </source>
</evidence>
<evidence type="ECO:0000259" key="11">
    <source>
        <dbReference type="Pfam" id="PF00712"/>
    </source>
</evidence>
<dbReference type="GO" id="GO:0003887">
    <property type="term" value="F:DNA-directed DNA polymerase activity"/>
    <property type="evidence" value="ECO:0007669"/>
    <property type="project" value="UniProtKB-UniRule"/>
</dbReference>
<comment type="subcellular location">
    <subcellularLocation>
        <location evidence="1 10">Cytoplasm</location>
    </subcellularLocation>
</comment>
<feature type="domain" description="DNA polymerase III beta sliding clamp N-terminal" evidence="11">
    <location>
        <begin position="4"/>
        <end position="87"/>
    </location>
</feature>
<keyword evidence="4 10" id="KW-0963">Cytoplasm</keyword>
<gene>
    <name evidence="14" type="primary">dnaN</name>
    <name evidence="14" type="ORF">IPN91_10385</name>
</gene>
<dbReference type="GO" id="GO:0005737">
    <property type="term" value="C:cytoplasm"/>
    <property type="evidence" value="ECO:0007669"/>
    <property type="project" value="UniProtKB-SubCell"/>
</dbReference>
<comment type="subunit">
    <text evidence="10">Forms a ring-shaped head-to-tail homodimer around DNA.</text>
</comment>
<dbReference type="Gene3D" id="3.10.150.10">
    <property type="entry name" value="DNA Polymerase III, subunit A, domain 2"/>
    <property type="match status" value="1"/>
</dbReference>
<evidence type="ECO:0000256" key="6">
    <source>
        <dbReference type="ARBA" id="ARBA00022695"/>
    </source>
</evidence>
<dbReference type="PIRSF" id="PIRSF000804">
    <property type="entry name" value="DNA_pol_III_b"/>
    <property type="match status" value="1"/>
</dbReference>
<keyword evidence="7 10" id="KW-0235">DNA replication</keyword>
<evidence type="ECO:0000259" key="13">
    <source>
        <dbReference type="Pfam" id="PF02768"/>
    </source>
</evidence>
<dbReference type="EMBL" id="JADKCH010000011">
    <property type="protein sequence ID" value="MBK8573035.1"/>
    <property type="molecule type" value="Genomic_DNA"/>
</dbReference>
<dbReference type="Pfam" id="PF02767">
    <property type="entry name" value="DNA_pol3_beta_2"/>
    <property type="match status" value="1"/>
</dbReference>
<dbReference type="Gene3D" id="3.70.10.10">
    <property type="match status" value="1"/>
</dbReference>
<comment type="similarity">
    <text evidence="2 10">Belongs to the beta sliding clamp family.</text>
</comment>
<dbReference type="InterPro" id="IPR001001">
    <property type="entry name" value="DNA_polIII_beta"/>
</dbReference>
<dbReference type="GO" id="GO:0006271">
    <property type="term" value="P:DNA strand elongation involved in DNA replication"/>
    <property type="evidence" value="ECO:0007669"/>
    <property type="project" value="TreeGrafter"/>
</dbReference>
<feature type="domain" description="DNA polymerase III beta sliding clamp central" evidence="12">
    <location>
        <begin position="133"/>
        <end position="245"/>
    </location>
</feature>
<evidence type="ECO:0000256" key="1">
    <source>
        <dbReference type="ARBA" id="ARBA00004496"/>
    </source>
</evidence>